<dbReference type="UniPathway" id="UPA00084">
    <property type="reaction ID" value="UER00504"/>
</dbReference>
<keyword evidence="5" id="KW-1185">Reference proteome</keyword>
<dbReference type="PIRSF" id="PIRSF006162">
    <property type="entry name" value="PgpA"/>
    <property type="match status" value="1"/>
</dbReference>
<dbReference type="EC" id="3.1.3.27" evidence="1"/>
<accession>A0A1J8PKJ2</accession>
<evidence type="ECO:0000259" key="3">
    <source>
        <dbReference type="Pfam" id="PF04608"/>
    </source>
</evidence>
<gene>
    <name evidence="4" type="ORF">A1D18_01680</name>
</gene>
<keyword evidence="1 2" id="KW-0472">Membrane</keyword>
<comment type="subcellular location">
    <subcellularLocation>
        <location evidence="1">Cell inner membrane</location>
        <topology evidence="1">Multi-pass membrane protein</topology>
    </subcellularLocation>
</comment>
<dbReference type="EMBL" id="LUKY01000030">
    <property type="protein sequence ID" value="OIZ95621.1"/>
    <property type="molecule type" value="Genomic_DNA"/>
</dbReference>
<keyword evidence="1" id="KW-0460">Magnesium</keyword>
<comment type="caution">
    <text evidence="4">The sequence shown here is derived from an EMBL/GenBank/DDBJ whole genome shotgun (WGS) entry which is preliminary data.</text>
</comment>
<dbReference type="OrthoDB" id="9804091at2"/>
<keyword evidence="1" id="KW-0997">Cell inner membrane</keyword>
<evidence type="ECO:0000313" key="5">
    <source>
        <dbReference type="Proteomes" id="UP000183924"/>
    </source>
</evidence>
<dbReference type="Proteomes" id="UP000183924">
    <property type="component" value="Unassembled WGS sequence"/>
</dbReference>
<keyword evidence="1" id="KW-0595">Phospholipid degradation</keyword>
<feature type="domain" description="YutG/PgpA" evidence="3">
    <location>
        <begin position="17"/>
        <end position="154"/>
    </location>
</feature>
<comment type="catalytic activity">
    <reaction evidence="1">
        <text>a 1,2-diacyl-sn-glycero-3-phospho-(1'-sn-glycero-3'-phosphate) + H2O = a 1,2-diacyl-sn-glycero-3-phospho-(1'-sn-glycerol) + phosphate</text>
        <dbReference type="Rhea" id="RHEA:33751"/>
        <dbReference type="ChEBI" id="CHEBI:15377"/>
        <dbReference type="ChEBI" id="CHEBI:43474"/>
        <dbReference type="ChEBI" id="CHEBI:60110"/>
        <dbReference type="ChEBI" id="CHEBI:64716"/>
        <dbReference type="EC" id="3.1.3.27"/>
    </reaction>
</comment>
<dbReference type="CDD" id="cd06971">
    <property type="entry name" value="PgpA"/>
    <property type="match status" value="1"/>
</dbReference>
<feature type="transmembrane region" description="Helical" evidence="2">
    <location>
        <begin position="12"/>
        <end position="45"/>
    </location>
</feature>
<dbReference type="SUPFAM" id="SSF101307">
    <property type="entry name" value="YutG-like"/>
    <property type="match status" value="1"/>
</dbReference>
<keyword evidence="2" id="KW-1133">Transmembrane helix</keyword>
<dbReference type="Pfam" id="PF04608">
    <property type="entry name" value="PgpA"/>
    <property type="match status" value="1"/>
</dbReference>
<comment type="function">
    <text evidence="1">Lipid phosphatase which dephosphorylates phosphatidylglycerophosphate (PGP) to phosphatidylglycerol (PG).</text>
</comment>
<dbReference type="PANTHER" id="PTHR36305">
    <property type="entry name" value="PHOSPHATIDYLGLYCEROPHOSPHATASE A"/>
    <property type="match status" value="1"/>
</dbReference>
<dbReference type="RefSeq" id="WP_071662092.1">
    <property type="nucleotide sequence ID" value="NZ_LUKY01000030.1"/>
</dbReference>
<dbReference type="PANTHER" id="PTHR36305:SF1">
    <property type="entry name" value="PHOSPHATIDYLGLYCEROPHOSPHATASE A"/>
    <property type="match status" value="1"/>
</dbReference>
<dbReference type="GO" id="GO:0006655">
    <property type="term" value="P:phosphatidylglycerol biosynthetic process"/>
    <property type="evidence" value="ECO:0007669"/>
    <property type="project" value="UniProtKB-UniPathway"/>
</dbReference>
<keyword evidence="1" id="KW-0442">Lipid degradation</keyword>
<evidence type="ECO:0000256" key="1">
    <source>
        <dbReference type="PIRNR" id="PIRNR006162"/>
    </source>
</evidence>
<dbReference type="GO" id="GO:0005886">
    <property type="term" value="C:plasma membrane"/>
    <property type="evidence" value="ECO:0007669"/>
    <property type="project" value="UniProtKB-SubCell"/>
</dbReference>
<dbReference type="STRING" id="1225476.A1D18_01680"/>
<keyword evidence="1 2" id="KW-0812">Transmembrane</keyword>
<dbReference type="AlphaFoldDB" id="A0A1J8PKJ2"/>
<keyword evidence="1" id="KW-0479">Metal-binding</keyword>
<dbReference type="GO" id="GO:0008962">
    <property type="term" value="F:phosphatidylglycerophosphatase activity"/>
    <property type="evidence" value="ECO:0007669"/>
    <property type="project" value="UniProtKB-EC"/>
</dbReference>
<dbReference type="GO" id="GO:0046872">
    <property type="term" value="F:metal ion binding"/>
    <property type="evidence" value="ECO:0007669"/>
    <property type="project" value="UniProtKB-KW"/>
</dbReference>
<evidence type="ECO:0000256" key="2">
    <source>
        <dbReference type="SAM" id="Phobius"/>
    </source>
</evidence>
<organism evidence="4 5">
    <name type="scientific">Candidatus Rickettsiella isopodorum</name>
    <dbReference type="NCBI Taxonomy" id="1225476"/>
    <lineage>
        <taxon>Bacteria</taxon>
        <taxon>Pseudomonadati</taxon>
        <taxon>Pseudomonadota</taxon>
        <taxon>Gammaproteobacteria</taxon>
        <taxon>Legionellales</taxon>
        <taxon>Coxiellaceae</taxon>
        <taxon>Rickettsiella</taxon>
    </lineage>
</organism>
<dbReference type="InterPro" id="IPR026037">
    <property type="entry name" value="PgpA"/>
</dbReference>
<name>A0A1J8PKJ2_9COXI</name>
<dbReference type="GO" id="GO:0009395">
    <property type="term" value="P:phospholipid catabolic process"/>
    <property type="evidence" value="ECO:0007669"/>
    <property type="project" value="UniProtKB-KW"/>
</dbReference>
<proteinExistence type="predicted"/>
<feature type="transmembrane region" description="Helical" evidence="2">
    <location>
        <begin position="51"/>
        <end position="68"/>
    </location>
</feature>
<keyword evidence="1" id="KW-1208">Phospholipid metabolism</keyword>
<keyword evidence="1" id="KW-0378">Hydrolase</keyword>
<evidence type="ECO:0000313" key="4">
    <source>
        <dbReference type="EMBL" id="OIZ95621.1"/>
    </source>
</evidence>
<protein>
    <recommendedName>
        <fullName evidence="1">Phosphatidylglycerophosphatase A</fullName>
        <ecNumber evidence="1">3.1.3.27</ecNumber>
    </recommendedName>
    <alternativeName>
        <fullName evidence="1">Phosphatidylglycerolphosphate phosphatase A</fullName>
    </alternativeName>
</protein>
<keyword evidence="1" id="KW-1003">Cell membrane</keyword>
<keyword evidence="1" id="KW-0443">Lipid metabolism</keyword>
<comment type="cofactor">
    <cofactor evidence="1">
        <name>Mg(2+)</name>
        <dbReference type="ChEBI" id="CHEBI:18420"/>
    </cofactor>
</comment>
<dbReference type="InterPro" id="IPR007686">
    <property type="entry name" value="YutG/PgpA"/>
</dbReference>
<feature type="transmembrane region" description="Helical" evidence="2">
    <location>
        <begin position="133"/>
        <end position="155"/>
    </location>
</feature>
<comment type="pathway">
    <text evidence="1">Phospholipid metabolism; phosphatidylglycerol biosynthesis; phosphatidylglycerol from CDP-diacylglycerol: step 2/2.</text>
</comment>
<sequence length="160" mass="17838">MQKDLVRKVFSHPIYLIAFGFGAGLSPFAPGTCGTLVAIPLYYLIHSLSLIHYGLVLLVAILLGIWICDVTERGIGVHDYSGIVWDEICGFGLTLFAAPKGWLWIAIGFVLFRLFDIVKPWPIAMIDRKMPGGLGVMVDDLMAGVYAWIVLQLIYHFHLF</sequence>
<dbReference type="InterPro" id="IPR036681">
    <property type="entry name" value="PgpA-like_sf"/>
</dbReference>
<reference evidence="4 5" key="1">
    <citation type="submission" date="2016-03" db="EMBL/GenBank/DDBJ databases">
        <title>Comparative genomics of Rickettsiella.</title>
        <authorList>
            <person name="Chandler C."/>
            <person name="Wang Y."/>
        </authorList>
    </citation>
    <scope>NUCLEOTIDE SEQUENCE [LARGE SCALE GENOMIC DNA]</scope>
    <source>
        <strain evidence="4 5">RCFS May 2013</strain>
    </source>
</reference>